<sequence>MQLAIISTLIDLQETQTLFAVTISLATIVAFHGYTGLANLASTSSYVLNNEIAHGVIIIGMSPLLLLQLVLHTSEHTSTYTLLFLILNWICIFIKSAWQKGGAAGFEETLRGESGVPLCGNNPGAMSYSKLHGFYEKGSSPNKGSRWAKYLFKSSCMQILVKKKALAILTVLLAIMAMAFGLTDLVLFYQGLRDRYNPEGGLPWSFAQITAVAIWSPVVFKFLYCCGKEDGVQARIDKDEYFVSRRGTTTSESKSFEESDSENISLIRLAVPGSMAGMKPIERQALLAARRKTC</sequence>
<dbReference type="OrthoDB" id="4582561at2759"/>
<keyword evidence="1" id="KW-0472">Membrane</keyword>
<feature type="transmembrane region" description="Helical" evidence="1">
    <location>
        <begin position="52"/>
        <end position="71"/>
    </location>
</feature>
<keyword evidence="1" id="KW-0812">Transmembrane</keyword>
<gene>
    <name evidence="2" type="ORF">FGADI_11270</name>
</gene>
<reference evidence="2" key="1">
    <citation type="journal article" date="2020" name="BMC Genomics">
        <title>Correction to: Identification and distribution of gene clusters required for synthesis of sphingolipid metabolism inhibitors in diverse species of the filamentous fungus Fusarium.</title>
        <authorList>
            <person name="Kim H.S."/>
            <person name="Lohmar J.M."/>
            <person name="Busman M."/>
            <person name="Brown D.W."/>
            <person name="Naumann T.A."/>
            <person name="Divon H.H."/>
            <person name="Lysoe E."/>
            <person name="Uhlig S."/>
            <person name="Proctor R.H."/>
        </authorList>
    </citation>
    <scope>NUCLEOTIDE SEQUENCE</scope>
    <source>
        <strain evidence="2">NRRL 45417</strain>
    </source>
</reference>
<organism evidence="2 3">
    <name type="scientific">Fusarium gaditjirri</name>
    <dbReference type="NCBI Taxonomy" id="282569"/>
    <lineage>
        <taxon>Eukaryota</taxon>
        <taxon>Fungi</taxon>
        <taxon>Dikarya</taxon>
        <taxon>Ascomycota</taxon>
        <taxon>Pezizomycotina</taxon>
        <taxon>Sordariomycetes</taxon>
        <taxon>Hypocreomycetidae</taxon>
        <taxon>Hypocreales</taxon>
        <taxon>Nectriaceae</taxon>
        <taxon>Fusarium</taxon>
        <taxon>Fusarium nisikadoi species complex</taxon>
    </lineage>
</organism>
<feature type="transmembrane region" description="Helical" evidence="1">
    <location>
        <begin position="165"/>
        <end position="189"/>
    </location>
</feature>
<accession>A0A8H4SVH3</accession>
<proteinExistence type="predicted"/>
<comment type="caution">
    <text evidence="2">The sequence shown here is derived from an EMBL/GenBank/DDBJ whole genome shotgun (WGS) entry which is preliminary data.</text>
</comment>
<dbReference type="EMBL" id="JABFAI010000325">
    <property type="protein sequence ID" value="KAF4946319.1"/>
    <property type="molecule type" value="Genomic_DNA"/>
</dbReference>
<dbReference type="Proteomes" id="UP000604273">
    <property type="component" value="Unassembled WGS sequence"/>
</dbReference>
<feature type="transmembrane region" description="Helical" evidence="1">
    <location>
        <begin position="18"/>
        <end position="40"/>
    </location>
</feature>
<evidence type="ECO:0000256" key="1">
    <source>
        <dbReference type="SAM" id="Phobius"/>
    </source>
</evidence>
<feature type="transmembrane region" description="Helical" evidence="1">
    <location>
        <begin position="77"/>
        <end position="94"/>
    </location>
</feature>
<protein>
    <submittedName>
        <fullName evidence="2">Uncharacterized protein</fullName>
    </submittedName>
</protein>
<dbReference type="AlphaFoldDB" id="A0A8H4SVH3"/>
<evidence type="ECO:0000313" key="2">
    <source>
        <dbReference type="EMBL" id="KAF4946319.1"/>
    </source>
</evidence>
<keyword evidence="1" id="KW-1133">Transmembrane helix</keyword>
<name>A0A8H4SVH3_9HYPO</name>
<reference evidence="2" key="2">
    <citation type="submission" date="2020-05" db="EMBL/GenBank/DDBJ databases">
        <authorList>
            <person name="Kim H.-S."/>
            <person name="Proctor R.H."/>
            <person name="Brown D.W."/>
        </authorList>
    </citation>
    <scope>NUCLEOTIDE SEQUENCE</scope>
    <source>
        <strain evidence="2">NRRL 45417</strain>
    </source>
</reference>
<keyword evidence="3" id="KW-1185">Reference proteome</keyword>
<evidence type="ECO:0000313" key="3">
    <source>
        <dbReference type="Proteomes" id="UP000604273"/>
    </source>
</evidence>
<feature type="transmembrane region" description="Helical" evidence="1">
    <location>
        <begin position="201"/>
        <end position="224"/>
    </location>
</feature>